<dbReference type="EMBL" id="MU001511">
    <property type="protein sequence ID" value="KAF2438902.1"/>
    <property type="molecule type" value="Genomic_DNA"/>
</dbReference>
<name>A0A9P4P7T3_9PLEO</name>
<dbReference type="Pfam" id="PF13460">
    <property type="entry name" value="NAD_binding_10"/>
    <property type="match status" value="1"/>
</dbReference>
<organism evidence="2 3">
    <name type="scientific">Karstenula rhodostoma CBS 690.94</name>
    <dbReference type="NCBI Taxonomy" id="1392251"/>
    <lineage>
        <taxon>Eukaryota</taxon>
        <taxon>Fungi</taxon>
        <taxon>Dikarya</taxon>
        <taxon>Ascomycota</taxon>
        <taxon>Pezizomycotina</taxon>
        <taxon>Dothideomycetes</taxon>
        <taxon>Pleosporomycetidae</taxon>
        <taxon>Pleosporales</taxon>
        <taxon>Massarineae</taxon>
        <taxon>Didymosphaeriaceae</taxon>
        <taxon>Karstenula</taxon>
    </lineage>
</organism>
<dbReference type="Proteomes" id="UP000799764">
    <property type="component" value="Unassembled WGS sequence"/>
</dbReference>
<sequence length="243" mass="26643">MKLIVAGATGFVGGEIIRLALRNKSITSVVALARKEVPVPKHAGTEADTSKLKTVVLEDWEKTYPEHVIQQLSGADACVWALAVTPTKSKDANFEDVTKICYDYTINGLKNMTSVANKPFRFVYTSGVTVERDQTKALPFLHDYRLMRGRVENAILEFAKQTPAVEVAITKPGGIEGPGHPKNDAMTSVWTQFGPTPWVHLSELAAAMIEQAVSGVSKETLWGNDLVEIGSRVLKKDDYVPME</sequence>
<dbReference type="AlphaFoldDB" id="A0A9P4P7T3"/>
<comment type="caution">
    <text evidence="2">The sequence shown here is derived from an EMBL/GenBank/DDBJ whole genome shotgun (WGS) entry which is preliminary data.</text>
</comment>
<dbReference type="PANTHER" id="PTHR14097:SF9">
    <property type="entry name" value="EPIMERASE, PUTATIVE (AFU_ORTHOLOGUE AFUA_8G07320)-RELATED"/>
    <property type="match status" value="1"/>
</dbReference>
<reference evidence="2" key="1">
    <citation type="journal article" date="2020" name="Stud. Mycol.">
        <title>101 Dothideomycetes genomes: a test case for predicting lifestyles and emergence of pathogens.</title>
        <authorList>
            <person name="Haridas S."/>
            <person name="Albert R."/>
            <person name="Binder M."/>
            <person name="Bloem J."/>
            <person name="Labutti K."/>
            <person name="Salamov A."/>
            <person name="Andreopoulos B."/>
            <person name="Baker S."/>
            <person name="Barry K."/>
            <person name="Bills G."/>
            <person name="Bluhm B."/>
            <person name="Cannon C."/>
            <person name="Castanera R."/>
            <person name="Culley D."/>
            <person name="Daum C."/>
            <person name="Ezra D."/>
            <person name="Gonzalez J."/>
            <person name="Henrissat B."/>
            <person name="Kuo A."/>
            <person name="Liang C."/>
            <person name="Lipzen A."/>
            <person name="Lutzoni F."/>
            <person name="Magnuson J."/>
            <person name="Mondo S."/>
            <person name="Nolan M."/>
            <person name="Ohm R."/>
            <person name="Pangilinan J."/>
            <person name="Park H.-J."/>
            <person name="Ramirez L."/>
            <person name="Alfaro M."/>
            <person name="Sun H."/>
            <person name="Tritt A."/>
            <person name="Yoshinaga Y."/>
            <person name="Zwiers L.-H."/>
            <person name="Turgeon B."/>
            <person name="Goodwin S."/>
            <person name="Spatafora J."/>
            <person name="Crous P."/>
            <person name="Grigoriev I."/>
        </authorList>
    </citation>
    <scope>NUCLEOTIDE SEQUENCE</scope>
    <source>
        <strain evidence="2">CBS 690.94</strain>
    </source>
</reference>
<dbReference type="Gene3D" id="3.40.50.720">
    <property type="entry name" value="NAD(P)-binding Rossmann-like Domain"/>
    <property type="match status" value="1"/>
</dbReference>
<feature type="domain" description="NAD(P)-binding" evidence="1">
    <location>
        <begin position="7"/>
        <end position="140"/>
    </location>
</feature>
<dbReference type="OrthoDB" id="3535423at2759"/>
<keyword evidence="3" id="KW-1185">Reference proteome</keyword>
<accession>A0A9P4P7T3</accession>
<gene>
    <name evidence="2" type="ORF">P171DRAFT_467059</name>
</gene>
<dbReference type="InterPro" id="IPR016040">
    <property type="entry name" value="NAD(P)-bd_dom"/>
</dbReference>
<dbReference type="InterPro" id="IPR036291">
    <property type="entry name" value="NAD(P)-bd_dom_sf"/>
</dbReference>
<protein>
    <submittedName>
        <fullName evidence="2">NAD(P)-binding protein</fullName>
    </submittedName>
</protein>
<dbReference type="SUPFAM" id="SSF51735">
    <property type="entry name" value="NAD(P)-binding Rossmann-fold domains"/>
    <property type="match status" value="1"/>
</dbReference>
<dbReference type="PANTHER" id="PTHR14097">
    <property type="entry name" value="OXIDOREDUCTASE HTATIP2"/>
    <property type="match status" value="1"/>
</dbReference>
<proteinExistence type="predicted"/>
<evidence type="ECO:0000313" key="2">
    <source>
        <dbReference type="EMBL" id="KAF2438902.1"/>
    </source>
</evidence>
<evidence type="ECO:0000259" key="1">
    <source>
        <dbReference type="Pfam" id="PF13460"/>
    </source>
</evidence>
<evidence type="ECO:0000313" key="3">
    <source>
        <dbReference type="Proteomes" id="UP000799764"/>
    </source>
</evidence>